<dbReference type="Pfam" id="PF13779">
    <property type="entry name" value="DUF4175"/>
    <property type="match status" value="1"/>
</dbReference>
<protein>
    <submittedName>
        <fullName evidence="4">Uncharacterized protein (TIGR02302 family)</fullName>
    </submittedName>
</protein>
<sequence>MTTRQGGKGAFDTRPELARRVAAKRFFAKLVLFAERLAPKTLLPLSIAALFLSLGWFGLFRQMPDLLRWAVVFILVFIFLSALLPIARLRWPSKEEASRLLEERNGLPHQPVGVQEDEPAFDTPIARALWKEHQTRMAERIAALDAGLPRPDIARHDRMALRAIPALLFVAAFGFSYSNGAGSIADAFRSRPASGPLNPDIRLDAWVTPPSYTGRAPIFLTSQNADRPDAVSVPQSSKLTIRMTGGAGQEEVTFEPDEAGALQKLTPDGAQDKATVVAAPPQPSPEGQATVAPRTFTMEFKESGTIEANGQSWFFNIIPDKPPVIAFDNLPRRAANGALEIGFTAKDDYGVREAHAVIEPLDVQAGATPLYPPPEYKLDLPRQNPRDMKGVTSRNLTEHPMAGKRVRITLVATDGAGQVGKSPPQEMILPGRNFSEPLAASVAEQRQIFSLDTRQMPKAIAYNEAVSLRPEETIPNKTHYLLLQSAQTRMKLAYNEEMLKDAADYLWEIALGIEDGDLSQAEKRLRDAQDALSQALERKAPDEEIAKLMQELREAMNEFMKELAQRMQNAPQGNMNQQAQNVLRQRDLENMMNQIENLARSGNRDAAQEMLSQMQRMMNNLQAGRPQRGQQGQQQENSQLRQQIDKLGEIMQQQQKLMDETFKLDQALRDRMQRGDPQEGEEGGEQQMGENGQQQPGDQQQGEQGQQQQGQQQNGQGQNPDQMTAQQLRDALKNLRQQQEGLGKQLGDLQKGLRDLGMEPGQNFGKAEQEMKGAGEALGQGRGERAVEGQGNALNALRQGAQDMMGQIMQAMRQQGQQPGQGQQGMMGQGDQNGRDPLGRPRANSGPDFGDSQVRVPDEIDVQRAREILEAIREKLGNNPPADVERRYLERLLDIQQ</sequence>
<evidence type="ECO:0000256" key="2">
    <source>
        <dbReference type="SAM" id="MobiDB-lite"/>
    </source>
</evidence>
<name>A0AAJ2BC54_9HYPH</name>
<evidence type="ECO:0000256" key="1">
    <source>
        <dbReference type="SAM" id="Coils"/>
    </source>
</evidence>
<evidence type="ECO:0000313" key="5">
    <source>
        <dbReference type="Proteomes" id="UP001255601"/>
    </source>
</evidence>
<gene>
    <name evidence="4" type="ORF">QE369_001311</name>
</gene>
<dbReference type="Proteomes" id="UP001255601">
    <property type="component" value="Unassembled WGS sequence"/>
</dbReference>
<keyword evidence="3" id="KW-0812">Transmembrane</keyword>
<accession>A0AAJ2BC54</accession>
<dbReference type="NCBIfam" id="TIGR02302">
    <property type="entry name" value="aProt_lowcomp"/>
    <property type="match status" value="1"/>
</dbReference>
<keyword evidence="3" id="KW-0472">Membrane</keyword>
<dbReference type="RefSeq" id="WP_309770053.1">
    <property type="nucleotide sequence ID" value="NZ_JAVIZC010000001.1"/>
</dbReference>
<feature type="transmembrane region" description="Helical" evidence="3">
    <location>
        <begin position="66"/>
        <end position="87"/>
    </location>
</feature>
<evidence type="ECO:0000256" key="3">
    <source>
        <dbReference type="SAM" id="Phobius"/>
    </source>
</evidence>
<dbReference type="InterPro" id="IPR012683">
    <property type="entry name" value="CHP02302_TM"/>
</dbReference>
<feature type="region of interest" description="Disordered" evidence="2">
    <location>
        <begin position="811"/>
        <end position="858"/>
    </location>
</feature>
<feature type="transmembrane region" description="Helical" evidence="3">
    <location>
        <begin position="42"/>
        <end position="60"/>
    </location>
</feature>
<feature type="region of interest" description="Disordered" evidence="2">
    <location>
        <begin position="674"/>
        <end position="722"/>
    </location>
</feature>
<feature type="transmembrane region" description="Helical" evidence="3">
    <location>
        <begin position="159"/>
        <end position="177"/>
    </location>
</feature>
<evidence type="ECO:0000313" key="4">
    <source>
        <dbReference type="EMBL" id="MDR6101133.1"/>
    </source>
</evidence>
<keyword evidence="1" id="KW-0175">Coiled coil</keyword>
<feature type="compositionally biased region" description="Low complexity" evidence="2">
    <location>
        <begin position="811"/>
        <end position="821"/>
    </location>
</feature>
<dbReference type="AlphaFoldDB" id="A0AAJ2BC54"/>
<feature type="coiled-coil region" evidence="1">
    <location>
        <begin position="518"/>
        <end position="569"/>
    </location>
</feature>
<organism evidence="4 5">
    <name type="scientific">Agrobacterium larrymoorei</name>
    <dbReference type="NCBI Taxonomy" id="160699"/>
    <lineage>
        <taxon>Bacteria</taxon>
        <taxon>Pseudomonadati</taxon>
        <taxon>Pseudomonadota</taxon>
        <taxon>Alphaproteobacteria</taxon>
        <taxon>Hyphomicrobiales</taxon>
        <taxon>Rhizobiaceae</taxon>
        <taxon>Rhizobium/Agrobacterium group</taxon>
        <taxon>Agrobacterium</taxon>
    </lineage>
</organism>
<keyword evidence="3" id="KW-1133">Transmembrane helix</keyword>
<dbReference type="EMBL" id="JAVIZC010000001">
    <property type="protein sequence ID" value="MDR6101133.1"/>
    <property type="molecule type" value="Genomic_DNA"/>
</dbReference>
<comment type="caution">
    <text evidence="4">The sequence shown here is derived from an EMBL/GenBank/DDBJ whole genome shotgun (WGS) entry which is preliminary data.</text>
</comment>
<reference evidence="4" key="1">
    <citation type="submission" date="2023-08" db="EMBL/GenBank/DDBJ databases">
        <title>Functional and genomic diversity of the sorghum phyllosphere microbiome.</title>
        <authorList>
            <person name="Shade A."/>
        </authorList>
    </citation>
    <scope>NUCLEOTIDE SEQUENCE</scope>
    <source>
        <strain evidence="4">SORGH_AS_0974</strain>
    </source>
</reference>
<feature type="coiled-coil region" evidence="1">
    <location>
        <begin position="604"/>
        <end position="657"/>
    </location>
</feature>
<proteinExistence type="predicted"/>
<feature type="compositionally biased region" description="Low complexity" evidence="2">
    <location>
        <begin position="685"/>
        <end position="722"/>
    </location>
</feature>